<name>A0A3M7QEM6_BRAPC</name>
<accession>A0A3M7QEM6</accession>
<comment type="caution">
    <text evidence="2">The sequence shown here is derived from an EMBL/GenBank/DDBJ whole genome shotgun (WGS) entry which is preliminary data.</text>
</comment>
<keyword evidence="3" id="KW-1185">Reference proteome</keyword>
<proteinExistence type="predicted"/>
<organism evidence="2 3">
    <name type="scientific">Brachionus plicatilis</name>
    <name type="common">Marine rotifer</name>
    <name type="synonym">Brachionus muelleri</name>
    <dbReference type="NCBI Taxonomy" id="10195"/>
    <lineage>
        <taxon>Eukaryota</taxon>
        <taxon>Metazoa</taxon>
        <taxon>Spiralia</taxon>
        <taxon>Gnathifera</taxon>
        <taxon>Rotifera</taxon>
        <taxon>Eurotatoria</taxon>
        <taxon>Monogononta</taxon>
        <taxon>Pseudotrocha</taxon>
        <taxon>Ploima</taxon>
        <taxon>Brachionidae</taxon>
        <taxon>Brachionus</taxon>
    </lineage>
</organism>
<dbReference type="AlphaFoldDB" id="A0A3M7QEM6"/>
<gene>
    <name evidence="2" type="ORF">BpHYR1_003559</name>
</gene>
<keyword evidence="1" id="KW-1133">Transmembrane helix</keyword>
<evidence type="ECO:0000256" key="1">
    <source>
        <dbReference type="SAM" id="Phobius"/>
    </source>
</evidence>
<dbReference type="Proteomes" id="UP000276133">
    <property type="component" value="Unassembled WGS sequence"/>
</dbReference>
<sequence>MSTIALKLFTLSLRRCMALFAHCRTTFLNVLFNLVLFGLLLLAQLNHVVVHIVQIGHKLDMFYYCGLEDLSLGCHSCVVVLGLFGWFGFWSEAKVLFGVRVHSFEAWRPKMAPNCPSISTSPLFHSGHTFLWAETGPCTRSHGVSALCKLPP</sequence>
<keyword evidence="1" id="KW-0812">Transmembrane</keyword>
<protein>
    <submittedName>
        <fullName evidence="2">Uncharacterized protein</fullName>
    </submittedName>
</protein>
<reference evidence="2 3" key="1">
    <citation type="journal article" date="2018" name="Sci. Rep.">
        <title>Genomic signatures of local adaptation to the degree of environmental predictability in rotifers.</title>
        <authorList>
            <person name="Franch-Gras L."/>
            <person name="Hahn C."/>
            <person name="Garcia-Roger E.M."/>
            <person name="Carmona M.J."/>
            <person name="Serra M."/>
            <person name="Gomez A."/>
        </authorList>
    </citation>
    <scope>NUCLEOTIDE SEQUENCE [LARGE SCALE GENOMIC DNA]</scope>
    <source>
        <strain evidence="2">HYR1</strain>
    </source>
</reference>
<feature type="transmembrane region" description="Helical" evidence="1">
    <location>
        <begin position="28"/>
        <end position="49"/>
    </location>
</feature>
<keyword evidence="1" id="KW-0472">Membrane</keyword>
<evidence type="ECO:0000313" key="2">
    <source>
        <dbReference type="EMBL" id="RNA09385.1"/>
    </source>
</evidence>
<dbReference type="EMBL" id="REGN01006472">
    <property type="protein sequence ID" value="RNA09385.1"/>
    <property type="molecule type" value="Genomic_DNA"/>
</dbReference>
<evidence type="ECO:0000313" key="3">
    <source>
        <dbReference type="Proteomes" id="UP000276133"/>
    </source>
</evidence>
<feature type="transmembrane region" description="Helical" evidence="1">
    <location>
        <begin position="70"/>
        <end position="90"/>
    </location>
</feature>